<evidence type="ECO:0000313" key="2">
    <source>
        <dbReference type="Proteomes" id="UP001219525"/>
    </source>
</evidence>
<dbReference type="Proteomes" id="UP001219525">
    <property type="component" value="Unassembled WGS sequence"/>
</dbReference>
<reference evidence="1" key="1">
    <citation type="submission" date="2023-03" db="EMBL/GenBank/DDBJ databases">
        <title>Massive genome expansion in bonnet fungi (Mycena s.s.) driven by repeated elements and novel gene families across ecological guilds.</title>
        <authorList>
            <consortium name="Lawrence Berkeley National Laboratory"/>
            <person name="Harder C.B."/>
            <person name="Miyauchi S."/>
            <person name="Viragh M."/>
            <person name="Kuo A."/>
            <person name="Thoen E."/>
            <person name="Andreopoulos B."/>
            <person name="Lu D."/>
            <person name="Skrede I."/>
            <person name="Drula E."/>
            <person name="Henrissat B."/>
            <person name="Morin E."/>
            <person name="Kohler A."/>
            <person name="Barry K."/>
            <person name="LaButti K."/>
            <person name="Morin E."/>
            <person name="Salamov A."/>
            <person name="Lipzen A."/>
            <person name="Mereny Z."/>
            <person name="Hegedus B."/>
            <person name="Baldrian P."/>
            <person name="Stursova M."/>
            <person name="Weitz H."/>
            <person name="Taylor A."/>
            <person name="Grigoriev I.V."/>
            <person name="Nagy L.G."/>
            <person name="Martin F."/>
            <person name="Kauserud H."/>
        </authorList>
    </citation>
    <scope>NUCLEOTIDE SEQUENCE</scope>
    <source>
        <strain evidence="1">9144</strain>
    </source>
</reference>
<evidence type="ECO:0000313" key="1">
    <source>
        <dbReference type="EMBL" id="KAJ7198017.1"/>
    </source>
</evidence>
<name>A0AAD6Y7K5_9AGAR</name>
<keyword evidence="2" id="KW-1185">Reference proteome</keyword>
<dbReference type="EMBL" id="JARJCW010000075">
    <property type="protein sequence ID" value="KAJ7198017.1"/>
    <property type="molecule type" value="Genomic_DNA"/>
</dbReference>
<sequence length="286" mass="31716">MPTLDTTSTPKLPPELERHIFELSARAYRSSVPAYLRVAHRVHVWIEPLLYNVLVVDHSTEVPDSSCPTPAESRDCAFLASHVRHLSIGVVSPSSSGNDRLHALLNACKNTQDLALWAPFPSPALLPLLHAMPLARLAADVTRLFGGPLRVNLAHPAFAALTHLDVLAAGFDDWRLWAGLAHMPRLSHLAFRDRLLPRVLRGALAHCARLRALGVIWSARRRAVDVREGEIVDVRLFMAICADRVEEWETAAWGGRDIWTRAEEFIAEKEAGKIKGRTIALALPFS</sequence>
<organism evidence="1 2">
    <name type="scientific">Mycena pura</name>
    <dbReference type="NCBI Taxonomy" id="153505"/>
    <lineage>
        <taxon>Eukaryota</taxon>
        <taxon>Fungi</taxon>
        <taxon>Dikarya</taxon>
        <taxon>Basidiomycota</taxon>
        <taxon>Agaricomycotina</taxon>
        <taxon>Agaricomycetes</taxon>
        <taxon>Agaricomycetidae</taxon>
        <taxon>Agaricales</taxon>
        <taxon>Marasmiineae</taxon>
        <taxon>Mycenaceae</taxon>
        <taxon>Mycena</taxon>
    </lineage>
</organism>
<accession>A0AAD6Y7K5</accession>
<protein>
    <submittedName>
        <fullName evidence="1">Uncharacterized protein</fullName>
    </submittedName>
</protein>
<dbReference type="AlphaFoldDB" id="A0AAD6Y7K5"/>
<gene>
    <name evidence="1" type="ORF">GGX14DRAFT_185246</name>
</gene>
<comment type="caution">
    <text evidence="1">The sequence shown here is derived from an EMBL/GenBank/DDBJ whole genome shotgun (WGS) entry which is preliminary data.</text>
</comment>
<proteinExistence type="predicted"/>